<dbReference type="PANTHER" id="PTHR24172:SF4">
    <property type="entry name" value="ANK_REP_REGION DOMAIN-CONTAINING PROTEIN"/>
    <property type="match status" value="1"/>
</dbReference>
<dbReference type="PROSITE" id="PS50088">
    <property type="entry name" value="ANK_REPEAT"/>
    <property type="match status" value="1"/>
</dbReference>
<feature type="repeat" description="ANK" evidence="1">
    <location>
        <begin position="227"/>
        <end position="260"/>
    </location>
</feature>
<dbReference type="Gene3D" id="1.25.40.20">
    <property type="entry name" value="Ankyrin repeat-containing domain"/>
    <property type="match status" value="1"/>
</dbReference>
<gene>
    <name evidence="3" type="ORF">Hamer_G018419</name>
</gene>
<dbReference type="SUPFAM" id="SSF48403">
    <property type="entry name" value="Ankyrin repeat"/>
    <property type="match status" value="1"/>
</dbReference>
<dbReference type="SMART" id="SM00248">
    <property type="entry name" value="ANK"/>
    <property type="match status" value="3"/>
</dbReference>
<keyword evidence="1" id="KW-0040">ANK repeat</keyword>
<evidence type="ECO:0000256" key="1">
    <source>
        <dbReference type="PROSITE-ProRule" id="PRU00023"/>
    </source>
</evidence>
<reference evidence="3" key="1">
    <citation type="journal article" date="2021" name="Sci. Adv.">
        <title>The American lobster genome reveals insights on longevity, neural, and immune adaptations.</title>
        <authorList>
            <person name="Polinski J.M."/>
            <person name="Zimin A.V."/>
            <person name="Clark K.F."/>
            <person name="Kohn A.B."/>
            <person name="Sadowski N."/>
            <person name="Timp W."/>
            <person name="Ptitsyn A."/>
            <person name="Khanna P."/>
            <person name="Romanova D.Y."/>
            <person name="Williams P."/>
            <person name="Greenwood S.J."/>
            <person name="Moroz L.L."/>
            <person name="Walt D.R."/>
            <person name="Bodnar A.G."/>
        </authorList>
    </citation>
    <scope>NUCLEOTIDE SEQUENCE</scope>
    <source>
        <strain evidence="3">GMGI-L3</strain>
    </source>
</reference>
<dbReference type="Proteomes" id="UP000747542">
    <property type="component" value="Unassembled WGS sequence"/>
</dbReference>
<comment type="caution">
    <text evidence="3">The sequence shown here is derived from an EMBL/GenBank/DDBJ whole genome shotgun (WGS) entry which is preliminary data.</text>
</comment>
<accession>A0A8J5MYN3</accession>
<organism evidence="3 4">
    <name type="scientific">Homarus americanus</name>
    <name type="common">American lobster</name>
    <dbReference type="NCBI Taxonomy" id="6706"/>
    <lineage>
        <taxon>Eukaryota</taxon>
        <taxon>Metazoa</taxon>
        <taxon>Ecdysozoa</taxon>
        <taxon>Arthropoda</taxon>
        <taxon>Crustacea</taxon>
        <taxon>Multicrustacea</taxon>
        <taxon>Malacostraca</taxon>
        <taxon>Eumalacostraca</taxon>
        <taxon>Eucarida</taxon>
        <taxon>Decapoda</taxon>
        <taxon>Pleocyemata</taxon>
        <taxon>Astacidea</taxon>
        <taxon>Nephropoidea</taxon>
        <taxon>Nephropidae</taxon>
        <taxon>Homarus</taxon>
    </lineage>
</organism>
<name>A0A8J5MYN3_HOMAM</name>
<keyword evidence="4" id="KW-1185">Reference proteome</keyword>
<feature type="region of interest" description="Disordered" evidence="2">
    <location>
        <begin position="1"/>
        <end position="71"/>
    </location>
</feature>
<dbReference type="InterPro" id="IPR036770">
    <property type="entry name" value="Ankyrin_rpt-contain_sf"/>
</dbReference>
<evidence type="ECO:0000313" key="3">
    <source>
        <dbReference type="EMBL" id="KAG7167989.1"/>
    </source>
</evidence>
<feature type="non-terminal residue" evidence="3">
    <location>
        <position position="1"/>
    </location>
</feature>
<evidence type="ECO:0000256" key="2">
    <source>
        <dbReference type="SAM" id="MobiDB-lite"/>
    </source>
</evidence>
<evidence type="ECO:0000313" key="4">
    <source>
        <dbReference type="Proteomes" id="UP000747542"/>
    </source>
</evidence>
<dbReference type="EMBL" id="JAHLQT010021080">
    <property type="protein sequence ID" value="KAG7167989.1"/>
    <property type="molecule type" value="Genomic_DNA"/>
</dbReference>
<dbReference type="Pfam" id="PF12796">
    <property type="entry name" value="Ank_2"/>
    <property type="match status" value="1"/>
</dbReference>
<dbReference type="PANTHER" id="PTHR24172">
    <property type="entry name" value="ANK_REP_REGION DOMAIN-CONTAINING PROTEIN"/>
    <property type="match status" value="1"/>
</dbReference>
<proteinExistence type="predicted"/>
<dbReference type="AlphaFoldDB" id="A0A8J5MYN3"/>
<dbReference type="PROSITE" id="PS50297">
    <property type="entry name" value="ANK_REP_REGION"/>
    <property type="match status" value="1"/>
</dbReference>
<protein>
    <submittedName>
        <fullName evidence="3">Ankyrin repeat-containing protein</fullName>
    </submittedName>
</protein>
<feature type="compositionally biased region" description="Basic and acidic residues" evidence="2">
    <location>
        <begin position="1"/>
        <end position="41"/>
    </location>
</feature>
<sequence>DDHNKPDDPGRDPSEPDDHGREPSEPDDPGRDPSEPDDPREGQNPSEVSVGLLTRQNSRASVKSDFPGMWTDDGQYLTHGVGSSGSDRSGELSIALQTAVDSTGGADSVPTPQTRDKKGQSVLHFAASKPHGRSAFYRLIAESGCSLADRDEDYRTPRDEKRDWLHKAIRVGSLPHVQYIVDSPAMASAKDPRSRTSLHIATLCEEKDIMEYLAKSYPQLLKIGDNLGRTPLHYAMAVEGVDQVAKILVQAGAKRVIKDLRGKLPSSYFMNRTEIVAMIKEVTTDPD</sequence>
<dbReference type="InterPro" id="IPR002110">
    <property type="entry name" value="Ankyrin_rpt"/>
</dbReference>